<keyword evidence="1" id="KW-0378">Hydrolase</keyword>
<dbReference type="InterPro" id="IPR006683">
    <property type="entry name" value="Thioestr_dom"/>
</dbReference>
<dbReference type="OrthoDB" id="46529at2759"/>
<dbReference type="Proteomes" id="UP000729913">
    <property type="component" value="Unassembled WGS sequence"/>
</dbReference>
<dbReference type="PANTHER" id="PTHR21660">
    <property type="entry name" value="THIOESTERASE SUPERFAMILY MEMBER-RELATED"/>
    <property type="match status" value="1"/>
</dbReference>
<dbReference type="PANTHER" id="PTHR21660:SF1">
    <property type="entry name" value="ACYL-COENZYME A THIOESTERASE 13"/>
    <property type="match status" value="1"/>
</dbReference>
<dbReference type="CDD" id="cd03443">
    <property type="entry name" value="PaaI_thioesterase"/>
    <property type="match status" value="1"/>
</dbReference>
<dbReference type="InterPro" id="IPR039298">
    <property type="entry name" value="ACOT13"/>
</dbReference>
<proteinExistence type="predicted"/>
<feature type="domain" description="Thioesterase" evidence="2">
    <location>
        <begin position="53"/>
        <end position="129"/>
    </location>
</feature>
<dbReference type="Pfam" id="PF03061">
    <property type="entry name" value="4HBT"/>
    <property type="match status" value="1"/>
</dbReference>
<evidence type="ECO:0000256" key="1">
    <source>
        <dbReference type="ARBA" id="ARBA00022801"/>
    </source>
</evidence>
<dbReference type="EMBL" id="JAAOIC020000044">
    <property type="protein sequence ID" value="KAG8038032.1"/>
    <property type="molecule type" value="Genomic_DNA"/>
</dbReference>
<evidence type="ECO:0000313" key="4">
    <source>
        <dbReference type="Proteomes" id="UP000729913"/>
    </source>
</evidence>
<dbReference type="InterPro" id="IPR003736">
    <property type="entry name" value="PAAI_dom"/>
</dbReference>
<organism evidence="3 4">
    <name type="scientific">Cotesia typhae</name>
    <dbReference type="NCBI Taxonomy" id="2053667"/>
    <lineage>
        <taxon>Eukaryota</taxon>
        <taxon>Metazoa</taxon>
        <taxon>Ecdysozoa</taxon>
        <taxon>Arthropoda</taxon>
        <taxon>Hexapoda</taxon>
        <taxon>Insecta</taxon>
        <taxon>Pterygota</taxon>
        <taxon>Neoptera</taxon>
        <taxon>Endopterygota</taxon>
        <taxon>Hymenoptera</taxon>
        <taxon>Apocrita</taxon>
        <taxon>Ichneumonoidea</taxon>
        <taxon>Braconidae</taxon>
        <taxon>Microgastrinae</taxon>
        <taxon>Cotesia</taxon>
    </lineage>
</organism>
<dbReference type="AlphaFoldDB" id="A0A8J5R050"/>
<dbReference type="FunFam" id="3.10.129.10:FF:000033">
    <property type="entry name" value="acyl-coenzyme A thioesterase 13"/>
    <property type="match status" value="1"/>
</dbReference>
<gene>
    <name evidence="3" type="ORF">G9C98_006357</name>
</gene>
<evidence type="ECO:0000259" key="2">
    <source>
        <dbReference type="Pfam" id="PF03061"/>
    </source>
</evidence>
<accession>A0A8J5R050</accession>
<keyword evidence="4" id="KW-1185">Reference proteome</keyword>
<reference evidence="3" key="2">
    <citation type="submission" date="2021-04" db="EMBL/GenBank/DDBJ databases">
        <title>Genome-wide patterns of bracovirus chromosomal integration into multiple host tissues during parasitism.</title>
        <authorList>
            <person name="Chebbi M.A.C."/>
        </authorList>
    </citation>
    <scope>NUCLEOTIDE SEQUENCE</scope>
    <source>
        <tissue evidence="3">Whole body</tissue>
    </source>
</reference>
<dbReference type="GO" id="GO:0047617">
    <property type="term" value="F:fatty acyl-CoA hydrolase activity"/>
    <property type="evidence" value="ECO:0007669"/>
    <property type="project" value="InterPro"/>
</dbReference>
<sequence>MASRGLELIKAAIENTLKTKTWGSFLKNLEVLSADKGNCTAEFTVQEEQLNHGGTLHGGCTCSLIDNVSTYALVTHAKNPHPGVSVDLHVSFIKSALPGEVITIEAKTKKLGRTLAFLDVEMFKKKDGSLIARGSHTKFVGFDQK</sequence>
<comment type="caution">
    <text evidence="3">The sequence shown here is derived from an EMBL/GenBank/DDBJ whole genome shotgun (WGS) entry which is preliminary data.</text>
</comment>
<evidence type="ECO:0000313" key="3">
    <source>
        <dbReference type="EMBL" id="KAG8038032.1"/>
    </source>
</evidence>
<dbReference type="NCBIfam" id="TIGR00369">
    <property type="entry name" value="unchar_dom_1"/>
    <property type="match status" value="1"/>
</dbReference>
<protein>
    <recommendedName>
        <fullName evidence="2">Thioesterase domain-containing protein</fullName>
    </recommendedName>
</protein>
<reference evidence="3" key="1">
    <citation type="submission" date="2020-03" db="EMBL/GenBank/DDBJ databases">
        <authorList>
            <person name="Chebbi M.A."/>
            <person name="Drezen J.M."/>
        </authorList>
    </citation>
    <scope>NUCLEOTIDE SEQUENCE</scope>
    <source>
        <tissue evidence="3">Whole body</tissue>
    </source>
</reference>
<name>A0A8J5R050_9HYME</name>